<dbReference type="EMBL" id="JALRMR010000006">
    <property type="protein sequence ID" value="MDT1973986.1"/>
    <property type="molecule type" value="Genomic_DNA"/>
</dbReference>
<name>A0AAW8R855_CARDV</name>
<dbReference type="InterPro" id="IPR052345">
    <property type="entry name" value="Rad_response_metalloprotease"/>
</dbReference>
<evidence type="ECO:0000313" key="2">
    <source>
        <dbReference type="EMBL" id="MDT1973986.1"/>
    </source>
</evidence>
<gene>
    <name evidence="2" type="ORF">MX635_06180</name>
</gene>
<feature type="domain" description="IrrE N-terminal-like" evidence="1">
    <location>
        <begin position="67"/>
        <end position="169"/>
    </location>
</feature>
<reference evidence="2" key="1">
    <citation type="submission" date="2022-04" db="EMBL/GenBank/DDBJ databases">
        <title>Draft genome sequences of lactic acid bacteria (LAB) strains involved in meat spoilage.</title>
        <authorList>
            <person name="Palevich N."/>
        </authorList>
    </citation>
    <scope>NUCLEOTIDE SEQUENCE</scope>
    <source>
        <strain evidence="2">9-14</strain>
    </source>
</reference>
<accession>A0AAW8R855</accession>
<sequence length="224" mass="25786">MSIPANLEDAYVKITHLVNTFILKNEIEFSNYKWSYFFNEVVEENDIDVFPHAFTQTSQGGVSGMLVKDLLGITLSYNPLDLDFRQNFSKCHELAHFLFHVTSYNENMIFKDMSTSYDEDSSEIEFEANVAASIILLPDIVLVKLMKTSISFIRMAENLEMSQAALYVRMVQFLEFNLSISNISARRVINSFRYDGSKELFNLYISGFGCTLEKQIHLNFENAL</sequence>
<dbReference type="Pfam" id="PF06114">
    <property type="entry name" value="Peptidase_M78"/>
    <property type="match status" value="1"/>
</dbReference>
<dbReference type="InterPro" id="IPR010359">
    <property type="entry name" value="IrrE_HExxH"/>
</dbReference>
<dbReference type="PANTHER" id="PTHR43236">
    <property type="entry name" value="ANTITOXIN HIGA1"/>
    <property type="match status" value="1"/>
</dbReference>
<dbReference type="RefSeq" id="WP_311780335.1">
    <property type="nucleotide sequence ID" value="NZ_JALRMQ010000001.1"/>
</dbReference>
<dbReference type="Gene3D" id="1.10.10.2910">
    <property type="match status" value="1"/>
</dbReference>
<protein>
    <submittedName>
        <fullName evidence="2">ImmA/IrrE family metallo-endopeptidase</fullName>
    </submittedName>
</protein>
<evidence type="ECO:0000259" key="1">
    <source>
        <dbReference type="Pfam" id="PF06114"/>
    </source>
</evidence>
<proteinExistence type="predicted"/>
<comment type="caution">
    <text evidence="2">The sequence shown here is derived from an EMBL/GenBank/DDBJ whole genome shotgun (WGS) entry which is preliminary data.</text>
</comment>
<dbReference type="AlphaFoldDB" id="A0AAW8R855"/>
<evidence type="ECO:0000313" key="3">
    <source>
        <dbReference type="Proteomes" id="UP001249945"/>
    </source>
</evidence>
<dbReference type="Proteomes" id="UP001249945">
    <property type="component" value="Unassembled WGS sequence"/>
</dbReference>
<dbReference type="PANTHER" id="PTHR43236:SF1">
    <property type="entry name" value="BLL7220 PROTEIN"/>
    <property type="match status" value="1"/>
</dbReference>
<organism evidence="2 3">
    <name type="scientific">Carnobacterium divergens</name>
    <name type="common">Lactobacillus divergens</name>
    <dbReference type="NCBI Taxonomy" id="2748"/>
    <lineage>
        <taxon>Bacteria</taxon>
        <taxon>Bacillati</taxon>
        <taxon>Bacillota</taxon>
        <taxon>Bacilli</taxon>
        <taxon>Lactobacillales</taxon>
        <taxon>Carnobacteriaceae</taxon>
        <taxon>Carnobacterium</taxon>
    </lineage>
</organism>